<proteinExistence type="predicted"/>
<name>A0ABQ8JUJ6_DERPT</name>
<reference evidence="2 3" key="2">
    <citation type="journal article" date="2022" name="Mol. Biol. Evol.">
        <title>Comparative Genomics Reveals Insights into the Divergent Evolution of Astigmatic Mites and Household Pest Adaptations.</title>
        <authorList>
            <person name="Xiong Q."/>
            <person name="Wan A.T."/>
            <person name="Liu X."/>
            <person name="Fung C.S."/>
            <person name="Xiao X."/>
            <person name="Malainual N."/>
            <person name="Hou J."/>
            <person name="Wang L."/>
            <person name="Wang M."/>
            <person name="Yang K.Y."/>
            <person name="Cui Y."/>
            <person name="Leung E.L."/>
            <person name="Nong W."/>
            <person name="Shin S.K."/>
            <person name="Au S.W."/>
            <person name="Jeong K.Y."/>
            <person name="Chew F.T."/>
            <person name="Hui J.H."/>
            <person name="Leung T.F."/>
            <person name="Tungtrongchitr A."/>
            <person name="Zhong N."/>
            <person name="Liu Z."/>
            <person name="Tsui S.K."/>
        </authorList>
    </citation>
    <scope>NUCLEOTIDE SEQUENCE [LARGE SCALE GENOMIC DNA]</scope>
    <source>
        <strain evidence="2">Derp</strain>
    </source>
</reference>
<evidence type="ECO:0000313" key="3">
    <source>
        <dbReference type="Proteomes" id="UP000887458"/>
    </source>
</evidence>
<evidence type="ECO:0000256" key="1">
    <source>
        <dbReference type="SAM" id="MobiDB-lite"/>
    </source>
</evidence>
<gene>
    <name evidence="2" type="ORF">DERP_015306</name>
</gene>
<keyword evidence="3" id="KW-1185">Reference proteome</keyword>
<feature type="region of interest" description="Disordered" evidence="1">
    <location>
        <begin position="1"/>
        <end position="31"/>
    </location>
</feature>
<feature type="region of interest" description="Disordered" evidence="1">
    <location>
        <begin position="170"/>
        <end position="210"/>
    </location>
</feature>
<evidence type="ECO:0000313" key="2">
    <source>
        <dbReference type="EMBL" id="KAH9425981.1"/>
    </source>
</evidence>
<dbReference type="EMBL" id="NJHN03000013">
    <property type="protein sequence ID" value="KAH9425981.1"/>
    <property type="molecule type" value="Genomic_DNA"/>
</dbReference>
<protein>
    <submittedName>
        <fullName evidence="2">Uncharacterized protein</fullName>
    </submittedName>
</protein>
<comment type="caution">
    <text evidence="2">The sequence shown here is derived from an EMBL/GenBank/DDBJ whole genome shotgun (WGS) entry which is preliminary data.</text>
</comment>
<feature type="compositionally biased region" description="Low complexity" evidence="1">
    <location>
        <begin position="172"/>
        <end position="182"/>
    </location>
</feature>
<reference evidence="2 3" key="1">
    <citation type="journal article" date="2018" name="J. Allergy Clin. Immunol.">
        <title>High-quality assembly of Dermatophagoides pteronyssinus genome and transcriptome reveals a wide range of novel allergens.</title>
        <authorList>
            <person name="Liu X.Y."/>
            <person name="Yang K.Y."/>
            <person name="Wang M.Q."/>
            <person name="Kwok J.S."/>
            <person name="Zeng X."/>
            <person name="Yang Z."/>
            <person name="Xiao X.J."/>
            <person name="Lau C.P."/>
            <person name="Li Y."/>
            <person name="Huang Z.M."/>
            <person name="Ba J.G."/>
            <person name="Yim A.K."/>
            <person name="Ouyang C.Y."/>
            <person name="Ngai S.M."/>
            <person name="Chan T.F."/>
            <person name="Leung E.L."/>
            <person name="Liu L."/>
            <person name="Liu Z.G."/>
            <person name="Tsui S.K."/>
        </authorList>
    </citation>
    <scope>NUCLEOTIDE SEQUENCE [LARGE SCALE GENOMIC DNA]</scope>
    <source>
        <strain evidence="2">Derp</strain>
    </source>
</reference>
<accession>A0ABQ8JUJ6</accession>
<feature type="compositionally biased region" description="Basic and acidic residues" evidence="1">
    <location>
        <begin position="183"/>
        <end position="193"/>
    </location>
</feature>
<dbReference type="Proteomes" id="UP000887458">
    <property type="component" value="Unassembled WGS sequence"/>
</dbReference>
<sequence>MEQKRGYPDNDPPPTPTKKLKPNPQPSPSVEQHRQLTMANLEYFLKILVDIIPPPNIDSIPEESTRTTNFTRQDPFIEVCLNALKSILDHHARLLHTANRDLPNGFDLQFTRREQSILRMQRQFGNDPSIYQRLNIHYMYRAINDCFDSIKAILKELTEIVRLMNRFLISNPSQQQQPQDQQQPDRRQPDRRQQSPPPPPPPEQQADHRQ</sequence>
<organism evidence="2 3">
    <name type="scientific">Dermatophagoides pteronyssinus</name>
    <name type="common">European house dust mite</name>
    <dbReference type="NCBI Taxonomy" id="6956"/>
    <lineage>
        <taxon>Eukaryota</taxon>
        <taxon>Metazoa</taxon>
        <taxon>Ecdysozoa</taxon>
        <taxon>Arthropoda</taxon>
        <taxon>Chelicerata</taxon>
        <taxon>Arachnida</taxon>
        <taxon>Acari</taxon>
        <taxon>Acariformes</taxon>
        <taxon>Sarcoptiformes</taxon>
        <taxon>Astigmata</taxon>
        <taxon>Psoroptidia</taxon>
        <taxon>Analgoidea</taxon>
        <taxon>Pyroglyphidae</taxon>
        <taxon>Dermatophagoidinae</taxon>
        <taxon>Dermatophagoides</taxon>
    </lineage>
</organism>